<comment type="caution">
    <text evidence="2">The sequence shown here is derived from an EMBL/GenBank/DDBJ whole genome shotgun (WGS) entry which is preliminary data.</text>
</comment>
<evidence type="ECO:0000313" key="2">
    <source>
        <dbReference type="EMBL" id="OGL52664.1"/>
    </source>
</evidence>
<dbReference type="EMBL" id="MGDI01000031">
    <property type="protein sequence ID" value="OGL52664.1"/>
    <property type="molecule type" value="Genomic_DNA"/>
</dbReference>
<sequence>MGFDWKIFKAQAMAESNLLPDTKSWVGAIGIMQLMPSTFKEIQSINPDFNNIDDPRWNIAAGIYYNRNLWRTWTDPQTIQDKLCFMFGSYNAGIGTISKAKNKARETQLDHTVWQSIESVAPTMRGWRYRETIGYIEKINGYYAKVAKKQNGLKDFEGK</sequence>
<dbReference type="InterPro" id="IPR008258">
    <property type="entry name" value="Transglycosylase_SLT_dom_1"/>
</dbReference>
<dbReference type="STRING" id="1817883.A3G31_11960"/>
<proteinExistence type="predicted"/>
<name>A0A1F7SHF1_9BACT</name>
<dbReference type="Pfam" id="PF01464">
    <property type="entry name" value="SLT"/>
    <property type="match status" value="1"/>
</dbReference>
<dbReference type="Gene3D" id="1.10.530.10">
    <property type="match status" value="1"/>
</dbReference>
<gene>
    <name evidence="2" type="ORF">A3G31_11960</name>
</gene>
<accession>A0A1F7SHF1</accession>
<protein>
    <recommendedName>
        <fullName evidence="1">Transglycosylase SLT domain-containing protein</fullName>
    </recommendedName>
</protein>
<reference evidence="2 3" key="1">
    <citation type="journal article" date="2016" name="Nat. Commun.">
        <title>Thousands of microbial genomes shed light on interconnected biogeochemical processes in an aquifer system.</title>
        <authorList>
            <person name="Anantharaman K."/>
            <person name="Brown C.T."/>
            <person name="Hug L.A."/>
            <person name="Sharon I."/>
            <person name="Castelle C.J."/>
            <person name="Probst A.J."/>
            <person name="Thomas B.C."/>
            <person name="Singh A."/>
            <person name="Wilkins M.J."/>
            <person name="Karaoz U."/>
            <person name="Brodie E.L."/>
            <person name="Williams K.H."/>
            <person name="Hubbard S.S."/>
            <person name="Banfield J.F."/>
        </authorList>
    </citation>
    <scope>NUCLEOTIDE SEQUENCE [LARGE SCALE GENOMIC DNA]</scope>
</reference>
<dbReference type="PANTHER" id="PTHR37423:SF2">
    <property type="entry name" value="MEMBRANE-BOUND LYTIC MUREIN TRANSGLYCOSYLASE C"/>
    <property type="match status" value="1"/>
</dbReference>
<dbReference type="InterPro" id="IPR023346">
    <property type="entry name" value="Lysozyme-like_dom_sf"/>
</dbReference>
<dbReference type="AlphaFoldDB" id="A0A1F7SHF1"/>
<organism evidence="2 3">
    <name type="scientific">Candidatus Schekmanbacteria bacterium RIFCSPLOWO2_12_FULL_38_15</name>
    <dbReference type="NCBI Taxonomy" id="1817883"/>
    <lineage>
        <taxon>Bacteria</taxon>
        <taxon>Candidatus Schekmaniibacteriota</taxon>
    </lineage>
</organism>
<feature type="domain" description="Transglycosylase SLT" evidence="1">
    <location>
        <begin position="3"/>
        <end position="108"/>
    </location>
</feature>
<dbReference type="PANTHER" id="PTHR37423">
    <property type="entry name" value="SOLUBLE LYTIC MUREIN TRANSGLYCOSYLASE-RELATED"/>
    <property type="match status" value="1"/>
</dbReference>
<dbReference type="Proteomes" id="UP000178082">
    <property type="component" value="Unassembled WGS sequence"/>
</dbReference>
<evidence type="ECO:0000313" key="3">
    <source>
        <dbReference type="Proteomes" id="UP000178082"/>
    </source>
</evidence>
<evidence type="ECO:0000259" key="1">
    <source>
        <dbReference type="Pfam" id="PF01464"/>
    </source>
</evidence>
<dbReference type="SUPFAM" id="SSF53955">
    <property type="entry name" value="Lysozyme-like"/>
    <property type="match status" value="1"/>
</dbReference>